<dbReference type="InterPro" id="IPR050905">
    <property type="entry name" value="Plant_NBS-LRR"/>
</dbReference>
<dbReference type="Proteomes" id="UP001497457">
    <property type="component" value="Chromosome 8b"/>
</dbReference>
<organism evidence="2 3">
    <name type="scientific">Urochloa decumbens</name>
    <dbReference type="NCBI Taxonomy" id="240449"/>
    <lineage>
        <taxon>Eukaryota</taxon>
        <taxon>Viridiplantae</taxon>
        <taxon>Streptophyta</taxon>
        <taxon>Embryophyta</taxon>
        <taxon>Tracheophyta</taxon>
        <taxon>Spermatophyta</taxon>
        <taxon>Magnoliopsida</taxon>
        <taxon>Liliopsida</taxon>
        <taxon>Poales</taxon>
        <taxon>Poaceae</taxon>
        <taxon>PACMAD clade</taxon>
        <taxon>Panicoideae</taxon>
        <taxon>Panicodae</taxon>
        <taxon>Paniceae</taxon>
        <taxon>Melinidinae</taxon>
        <taxon>Urochloa</taxon>
    </lineage>
</organism>
<evidence type="ECO:0000313" key="2">
    <source>
        <dbReference type="EMBL" id="CAL5091035.1"/>
    </source>
</evidence>
<reference evidence="2 3" key="2">
    <citation type="submission" date="2024-10" db="EMBL/GenBank/DDBJ databases">
        <authorList>
            <person name="Ryan C."/>
        </authorList>
    </citation>
    <scope>NUCLEOTIDE SEQUENCE [LARGE SCALE GENOMIC DNA]</scope>
</reference>
<reference evidence="3" key="1">
    <citation type="submission" date="2024-06" db="EMBL/GenBank/DDBJ databases">
        <authorList>
            <person name="Ryan C."/>
        </authorList>
    </citation>
    <scope>NUCLEOTIDE SEQUENCE [LARGE SCALE GENOMIC DNA]</scope>
</reference>
<accession>A0ABC9GAM5</accession>
<dbReference type="Pfam" id="PF23247">
    <property type="entry name" value="LRR_RPS2"/>
    <property type="match status" value="1"/>
</dbReference>
<dbReference type="AlphaFoldDB" id="A0ABC9GAM5"/>
<evidence type="ECO:0000313" key="3">
    <source>
        <dbReference type="Proteomes" id="UP001497457"/>
    </source>
</evidence>
<protein>
    <recommendedName>
        <fullName evidence="1">Disease resistance protein At4g27190-like leucine-rich repeats domain-containing protein</fullName>
    </recommendedName>
</protein>
<gene>
    <name evidence="2" type="ORF">URODEC1_LOCUS114156</name>
</gene>
<dbReference type="InterPro" id="IPR057135">
    <property type="entry name" value="At4g27190-like_LRR"/>
</dbReference>
<sequence length="867" mass="99161">MQVAVLLVIKAEVVDCSAVKILKVLKEENYATRSVSSRNNVFYFDGWDRLGASAVLRAIATATSSDVKRALAELEFDQVIHIDCSMWESKRALQRKVAQQLKLRAEVLKMFDRQDEEDDFRGVAQGSRAELQEFVREMHQHIQKLNHKFLVIFHNGSSEEIDLARLCGFPLSGYSTNKGDTDTIGPAADDDSLWRVADALQREIQLDVDYHQYLPSHLVRCAERKPYWTSPTYGAILIPTGAIPNGDMFQHFDKLSVLKLSRCTFNFRSPPFLCCHSLWFLWLDHCKDIGINTDREGKEGDVSRCFQRLWVLDVRYTDCSHILSAQMLDLMTQLRELNVIGANDWDMGHLQGRLPNICKLRIKECNVDCSFSENNLFSEMNKMELLDFSRSYTYMMPISICHNNSSCLETVIIDSSENSQLDEVPGLTDISFRGCTKLKNLLLRGIISKYFWTLDISNTAVKTLDLTGTERIVYLDELYLLGCENLCAITWPPPIKDKTEKVRLTKLCIDTTHEFPWNISVRDARFLTSLEAVYSNSRQIYVEVSSPANPTVAAGGCKDEGIKSQGSSGQQVLVSLQQQTAPAIYAADRTLDHLQQVSEDQMSSPGGKEASGTIAVPEFVLKCARILHVHDRLSISTIPLHMDLKWHNLEWCKIERCPRVDHVFSGQVGFTYRLRTFWASQLLKARCIWRHDSSTFSDNFPDLTVLHLHCCPRLIHVLHLFEQFIDTFFPLDSLRQLKTLEITWCGDLQEVFPLGLGTQLARQKEPLRLLRLDLPSLKHIHLHELPRLQHICKVKISAPNLETVKIRGCWSLKRLPDVSGSNKVVECDCEKEWWDGLEWEDSSQASLYKPIHSRYYKKTLLKGTVLR</sequence>
<dbReference type="Gene3D" id="3.80.10.10">
    <property type="entry name" value="Ribonuclease Inhibitor"/>
    <property type="match status" value="2"/>
</dbReference>
<dbReference type="EMBL" id="OZ075118">
    <property type="protein sequence ID" value="CAL5091035.1"/>
    <property type="molecule type" value="Genomic_DNA"/>
</dbReference>
<dbReference type="PANTHER" id="PTHR33463">
    <property type="entry name" value="NB-ARC DOMAIN-CONTAINING PROTEIN-RELATED"/>
    <property type="match status" value="1"/>
</dbReference>
<dbReference type="PANTHER" id="PTHR33463:SF148">
    <property type="entry name" value="NB-ARC DOMAIN-CONTAINING PROTEIN"/>
    <property type="match status" value="1"/>
</dbReference>
<name>A0ABC9GAM5_9POAL</name>
<dbReference type="SUPFAM" id="SSF52058">
    <property type="entry name" value="L domain-like"/>
    <property type="match status" value="1"/>
</dbReference>
<dbReference type="SUPFAM" id="SSF52047">
    <property type="entry name" value="RNI-like"/>
    <property type="match status" value="1"/>
</dbReference>
<proteinExistence type="predicted"/>
<dbReference type="InterPro" id="IPR032675">
    <property type="entry name" value="LRR_dom_sf"/>
</dbReference>
<feature type="domain" description="Disease resistance protein At4g27190-like leucine-rich repeats" evidence="1">
    <location>
        <begin position="727"/>
        <end position="815"/>
    </location>
</feature>
<evidence type="ECO:0000259" key="1">
    <source>
        <dbReference type="Pfam" id="PF23247"/>
    </source>
</evidence>
<keyword evidence="3" id="KW-1185">Reference proteome</keyword>